<dbReference type="Pfam" id="PF04336">
    <property type="entry name" value="ACP_PD"/>
    <property type="match status" value="1"/>
</dbReference>
<feature type="chain" id="PRO_5011464280" evidence="4">
    <location>
        <begin position="28"/>
        <end position="221"/>
    </location>
</feature>
<accession>A0A1I2SZ39</accession>
<name>A0A1I2SZ39_9BACT</name>
<keyword evidence="4" id="KW-0732">Signal</keyword>
<evidence type="ECO:0000256" key="3">
    <source>
        <dbReference type="ARBA" id="ARBA00023098"/>
    </source>
</evidence>
<evidence type="ECO:0000313" key="5">
    <source>
        <dbReference type="EMBL" id="SFG55466.1"/>
    </source>
</evidence>
<proteinExistence type="predicted"/>
<dbReference type="GO" id="GO:0008770">
    <property type="term" value="F:[acyl-carrier-protein] phosphodiesterase activity"/>
    <property type="evidence" value="ECO:0007669"/>
    <property type="project" value="InterPro"/>
</dbReference>
<feature type="signal peptide" evidence="4">
    <location>
        <begin position="1"/>
        <end position="27"/>
    </location>
</feature>
<dbReference type="PIRSF" id="PIRSF011489">
    <property type="entry name" value="DUF479"/>
    <property type="match status" value="1"/>
</dbReference>
<evidence type="ECO:0000313" key="6">
    <source>
        <dbReference type="Proteomes" id="UP000199642"/>
    </source>
</evidence>
<dbReference type="PANTHER" id="PTHR38764:SF1">
    <property type="entry name" value="ACYL CARRIER PROTEIN PHOSPHODIESTERASE"/>
    <property type="match status" value="1"/>
</dbReference>
<protein>
    <submittedName>
        <fullName evidence="5">Acyl carrier protein phosphodiesterase</fullName>
    </submittedName>
</protein>
<dbReference type="EMBL" id="FOPC01000005">
    <property type="protein sequence ID" value="SFG55466.1"/>
    <property type="molecule type" value="Genomic_DNA"/>
</dbReference>
<organism evidence="5 6">
    <name type="scientific">Algoriphagus hitonicola</name>
    <dbReference type="NCBI Taxonomy" id="435880"/>
    <lineage>
        <taxon>Bacteria</taxon>
        <taxon>Pseudomonadati</taxon>
        <taxon>Bacteroidota</taxon>
        <taxon>Cytophagia</taxon>
        <taxon>Cytophagales</taxon>
        <taxon>Cyclobacteriaceae</taxon>
        <taxon>Algoriphagus</taxon>
    </lineage>
</organism>
<gene>
    <name evidence="5" type="ORF">SAMN04487988_10533</name>
</gene>
<dbReference type="Proteomes" id="UP000199642">
    <property type="component" value="Unassembled WGS sequence"/>
</dbReference>
<keyword evidence="6" id="KW-1185">Reference proteome</keyword>
<dbReference type="AlphaFoldDB" id="A0A1I2SZ39"/>
<dbReference type="PANTHER" id="PTHR38764">
    <property type="entry name" value="ACYL CARRIER PROTEIN PHOSPHODIESTERASE"/>
    <property type="match status" value="1"/>
</dbReference>
<keyword evidence="2" id="KW-0378">Hydrolase</keyword>
<dbReference type="GO" id="GO:0006633">
    <property type="term" value="P:fatty acid biosynthetic process"/>
    <property type="evidence" value="ECO:0007669"/>
    <property type="project" value="InterPro"/>
</dbReference>
<keyword evidence="3" id="KW-0443">Lipid metabolism</keyword>
<keyword evidence="1" id="KW-0444">Lipid biosynthesis</keyword>
<evidence type="ECO:0000256" key="1">
    <source>
        <dbReference type="ARBA" id="ARBA00022516"/>
    </source>
</evidence>
<reference evidence="6" key="1">
    <citation type="submission" date="2016-10" db="EMBL/GenBank/DDBJ databases">
        <authorList>
            <person name="Varghese N."/>
            <person name="Submissions S."/>
        </authorList>
    </citation>
    <scope>NUCLEOTIDE SEQUENCE [LARGE SCALE GENOMIC DNA]</scope>
    <source>
        <strain evidence="6">DSM 19315</strain>
    </source>
</reference>
<evidence type="ECO:0000256" key="4">
    <source>
        <dbReference type="SAM" id="SignalP"/>
    </source>
</evidence>
<evidence type="ECO:0000256" key="2">
    <source>
        <dbReference type="ARBA" id="ARBA00022801"/>
    </source>
</evidence>
<sequence length="221" mass="25828">MCNLSTKLIKSPCVFVAKLIMNFLAHAFLSFGQEKILVGNFIADFVKGKQINDFEDEIVQGILLHREIDYFTDSHPLVKAGQSYLRKKFGHYSTVITDVFFDYFLIKNWKDFSSTPLPKFIEDTYTALDGYSDVFPERFAKMYSFMKKDNWLLHYGEIEGIQRSLTGMSRRTTFVSKMEEAHLALLEYEPQFQVIFFAFFKDLETFAFAKLQEIKNAHGRH</sequence>
<dbReference type="InterPro" id="IPR007431">
    <property type="entry name" value="ACP_PD"/>
</dbReference>
<dbReference type="STRING" id="435880.SAMN04487988_10533"/>